<dbReference type="Proteomes" id="UP000078561">
    <property type="component" value="Unassembled WGS sequence"/>
</dbReference>
<feature type="domain" description="CN hydrolase" evidence="2">
    <location>
        <begin position="1"/>
        <end position="260"/>
    </location>
</feature>
<evidence type="ECO:0000256" key="1">
    <source>
        <dbReference type="ARBA" id="ARBA00022801"/>
    </source>
</evidence>
<dbReference type="AlphaFoldDB" id="A0A163LNW0"/>
<gene>
    <name evidence="3" type="primary">ABSGL_00232.1 scaffold 367</name>
</gene>
<dbReference type="Pfam" id="PF00795">
    <property type="entry name" value="CN_hydrolase"/>
    <property type="match status" value="1"/>
</dbReference>
<dbReference type="EMBL" id="LT550056">
    <property type="protein sequence ID" value="SAL94938.1"/>
    <property type="molecule type" value="Genomic_DNA"/>
</dbReference>
<reference evidence="3" key="1">
    <citation type="submission" date="2016-04" db="EMBL/GenBank/DDBJ databases">
        <authorList>
            <person name="Evans L.H."/>
            <person name="Alamgir A."/>
            <person name="Owens N."/>
            <person name="Weber N.D."/>
            <person name="Virtaneva K."/>
            <person name="Barbian K."/>
            <person name="Babar A."/>
            <person name="Rosenke K."/>
        </authorList>
    </citation>
    <scope>NUCLEOTIDE SEQUENCE [LARGE SCALE GENOMIC DNA]</scope>
    <source>
        <strain evidence="3">CBS 101.48</strain>
    </source>
</reference>
<dbReference type="PANTHER" id="PTHR43674">
    <property type="entry name" value="NITRILASE C965.09-RELATED"/>
    <property type="match status" value="1"/>
</dbReference>
<evidence type="ECO:0000259" key="2">
    <source>
        <dbReference type="PROSITE" id="PS50263"/>
    </source>
</evidence>
<dbReference type="InterPro" id="IPR003010">
    <property type="entry name" value="C-N_Hydrolase"/>
</dbReference>
<keyword evidence="1" id="KW-0378">Hydrolase</keyword>
<dbReference type="CDD" id="cd07197">
    <property type="entry name" value="nitrilase"/>
    <property type="match status" value="1"/>
</dbReference>
<dbReference type="SUPFAM" id="SSF56317">
    <property type="entry name" value="Carbon-nitrogen hydrolase"/>
    <property type="match status" value="1"/>
</dbReference>
<dbReference type="PANTHER" id="PTHR43674:SF16">
    <property type="entry name" value="CARBON-NITROGEN FAMILY, PUTATIVE (AFU_ORTHOLOGUE AFUA_5G02350)-RELATED"/>
    <property type="match status" value="1"/>
</dbReference>
<accession>A0A163LNW0</accession>
<protein>
    <recommendedName>
        <fullName evidence="2">CN hydrolase domain-containing protein</fullName>
    </recommendedName>
</protein>
<dbReference type="InterPro" id="IPR036526">
    <property type="entry name" value="C-N_Hydrolase_sf"/>
</dbReference>
<dbReference type="OMA" id="IVPAYWK"/>
<dbReference type="Gene3D" id="3.60.110.10">
    <property type="entry name" value="Carbon-nitrogen hydrolase"/>
    <property type="match status" value="1"/>
</dbReference>
<dbReference type="InterPro" id="IPR050345">
    <property type="entry name" value="Aliph_Amidase/BUP"/>
</dbReference>
<evidence type="ECO:0000313" key="3">
    <source>
        <dbReference type="EMBL" id="SAL94938.1"/>
    </source>
</evidence>
<organism evidence="3">
    <name type="scientific">Absidia glauca</name>
    <name type="common">Pin mould</name>
    <dbReference type="NCBI Taxonomy" id="4829"/>
    <lineage>
        <taxon>Eukaryota</taxon>
        <taxon>Fungi</taxon>
        <taxon>Fungi incertae sedis</taxon>
        <taxon>Mucoromycota</taxon>
        <taxon>Mucoromycotina</taxon>
        <taxon>Mucoromycetes</taxon>
        <taxon>Mucorales</taxon>
        <taxon>Cunninghamellaceae</taxon>
        <taxon>Absidia</taxon>
    </lineage>
</organism>
<dbReference type="PROSITE" id="PS50263">
    <property type="entry name" value="CN_HYDROLASE"/>
    <property type="match status" value="1"/>
</dbReference>
<dbReference type="OrthoDB" id="412018at2759"/>
<name>A0A163LNW0_ABSGL</name>
<evidence type="ECO:0000313" key="4">
    <source>
        <dbReference type="Proteomes" id="UP000078561"/>
    </source>
</evidence>
<dbReference type="STRING" id="4829.A0A163LNW0"/>
<dbReference type="InParanoid" id="A0A163LNW0"/>
<keyword evidence="4" id="KW-1185">Reference proteome</keyword>
<dbReference type="GO" id="GO:0016811">
    <property type="term" value="F:hydrolase activity, acting on carbon-nitrogen (but not peptide) bonds, in linear amides"/>
    <property type="evidence" value="ECO:0007669"/>
    <property type="project" value="TreeGrafter"/>
</dbReference>
<proteinExistence type="predicted"/>
<sequence>MRIAAVQFYTEKDTEKNWERTEVYIKKAAADKVDLIIFPEFFLVSDAAQILVKPLERFAALAQKYKVDIVTGTYGFKDPADGKIYNCCSYVDWNGKVLYTYRKVHLWIPERKLCTPGKHFGTLTNRFGIKIGLCVCWDIAFNDGFTEMALNQGAELIIAPALWCLEDAGFVGLAYDPDSERKLVNAMCTARAFENEIVMVFVNGSASPRYYGTVDPANDMVLPGDFGTLAGQTQIAVPFKGAVCRCNHYYEEMIVQNVDVGRLTRDAEKVYQIRSDWAIKKAAKL</sequence>